<organism evidence="1 2">
    <name type="scientific">Actinoplanes couchii</name>
    <dbReference type="NCBI Taxonomy" id="403638"/>
    <lineage>
        <taxon>Bacteria</taxon>
        <taxon>Bacillati</taxon>
        <taxon>Actinomycetota</taxon>
        <taxon>Actinomycetes</taxon>
        <taxon>Micromonosporales</taxon>
        <taxon>Micromonosporaceae</taxon>
        <taxon>Actinoplanes</taxon>
    </lineage>
</organism>
<accession>A0ABQ3WZX2</accession>
<keyword evidence="2" id="KW-1185">Reference proteome</keyword>
<comment type="caution">
    <text evidence="1">The sequence shown here is derived from an EMBL/GenBank/DDBJ whole genome shotgun (WGS) entry which is preliminary data.</text>
</comment>
<dbReference type="EMBL" id="BOMG01000006">
    <property type="protein sequence ID" value="GID51834.1"/>
    <property type="molecule type" value="Genomic_DNA"/>
</dbReference>
<dbReference type="InterPro" id="IPR022536">
    <property type="entry name" value="EspC"/>
</dbReference>
<dbReference type="Proteomes" id="UP000612282">
    <property type="component" value="Unassembled WGS sequence"/>
</dbReference>
<protein>
    <recommendedName>
        <fullName evidence="3">ESX-1 secretion-associated protein</fullName>
    </recommendedName>
</protein>
<evidence type="ECO:0008006" key="3">
    <source>
        <dbReference type="Google" id="ProtNLM"/>
    </source>
</evidence>
<name>A0ABQ3WZX2_9ACTN</name>
<sequence length="108" mass="11328">MSAEMRFPAEAVRDHASTIAEIAGQLDLARSAVHEVSMGRDAYGEICQFLPGLLEPLFNGALDALTASVDSLSETAFKLRTTADTVEATDAHSARQVTEAGGGPVLPL</sequence>
<dbReference type="RefSeq" id="WP_203792665.1">
    <property type="nucleotide sequence ID" value="NZ_BAAAQE010000090.1"/>
</dbReference>
<dbReference type="Pfam" id="PF10824">
    <property type="entry name" value="T7SS_ESX_EspC"/>
    <property type="match status" value="1"/>
</dbReference>
<reference evidence="1 2" key="1">
    <citation type="submission" date="2021-01" db="EMBL/GenBank/DDBJ databases">
        <title>Whole genome shotgun sequence of Actinoplanes couchii NBRC 106145.</title>
        <authorList>
            <person name="Komaki H."/>
            <person name="Tamura T."/>
        </authorList>
    </citation>
    <scope>NUCLEOTIDE SEQUENCE [LARGE SCALE GENOMIC DNA]</scope>
    <source>
        <strain evidence="1 2">NBRC 106145</strain>
    </source>
</reference>
<proteinExistence type="predicted"/>
<gene>
    <name evidence="1" type="ORF">Aco03nite_002380</name>
</gene>
<evidence type="ECO:0000313" key="1">
    <source>
        <dbReference type="EMBL" id="GID51834.1"/>
    </source>
</evidence>
<evidence type="ECO:0000313" key="2">
    <source>
        <dbReference type="Proteomes" id="UP000612282"/>
    </source>
</evidence>